<protein>
    <submittedName>
        <fullName evidence="1">Putative metal-dependent HD superfamily phosphohydrolase</fullName>
    </submittedName>
</protein>
<dbReference type="PIRSF" id="PIRSF035170">
    <property type="entry name" value="HD_phosphohydro"/>
    <property type="match status" value="1"/>
</dbReference>
<accession>A0A840Y4P1</accession>
<dbReference type="Proteomes" id="UP000562254">
    <property type="component" value="Unassembled WGS sequence"/>
</dbReference>
<dbReference type="RefSeq" id="WP_184486711.1">
    <property type="nucleotide sequence ID" value="NZ_JAAEDJ010000113.1"/>
</dbReference>
<reference evidence="1 2" key="1">
    <citation type="submission" date="2020-08" db="EMBL/GenBank/DDBJ databases">
        <title>Genomic Encyclopedia of Type Strains, Phase IV (KMG-IV): sequencing the most valuable type-strain genomes for metagenomic binning, comparative biology and taxonomic classification.</title>
        <authorList>
            <person name="Goeker M."/>
        </authorList>
    </citation>
    <scope>NUCLEOTIDE SEQUENCE [LARGE SCALE GENOMIC DNA]</scope>
    <source>
        <strain evidence="1 2">DSM 25895</strain>
    </source>
</reference>
<dbReference type="InterPro" id="IPR009218">
    <property type="entry name" value="HD_phosphohydro"/>
</dbReference>
<name>A0A840Y4P1_9PROT</name>
<dbReference type="GO" id="GO:0016787">
    <property type="term" value="F:hydrolase activity"/>
    <property type="evidence" value="ECO:0007669"/>
    <property type="project" value="UniProtKB-KW"/>
</dbReference>
<organism evidence="1 2">
    <name type="scientific">Neoroseomonas alkaliterrae</name>
    <dbReference type="NCBI Taxonomy" id="1452450"/>
    <lineage>
        <taxon>Bacteria</taxon>
        <taxon>Pseudomonadati</taxon>
        <taxon>Pseudomonadota</taxon>
        <taxon>Alphaproteobacteria</taxon>
        <taxon>Acetobacterales</taxon>
        <taxon>Acetobacteraceae</taxon>
        <taxon>Neoroseomonas</taxon>
    </lineage>
</organism>
<dbReference type="PANTHER" id="PTHR21174:SF0">
    <property type="entry name" value="HD PHOSPHOHYDROLASE FAMILY PROTEIN-RELATED"/>
    <property type="match status" value="1"/>
</dbReference>
<dbReference type="AlphaFoldDB" id="A0A840Y4P1"/>
<dbReference type="PANTHER" id="PTHR21174">
    <property type="match status" value="1"/>
</dbReference>
<gene>
    <name evidence="1" type="ORF">FHS88_003470</name>
</gene>
<keyword evidence="1" id="KW-0378">Hydrolase</keyword>
<evidence type="ECO:0000313" key="2">
    <source>
        <dbReference type="Proteomes" id="UP000562254"/>
    </source>
</evidence>
<evidence type="ECO:0000313" key="1">
    <source>
        <dbReference type="EMBL" id="MBB5691317.1"/>
    </source>
</evidence>
<keyword evidence="2" id="KW-1185">Reference proteome</keyword>
<dbReference type="EMBL" id="JACIJE010000011">
    <property type="protein sequence ID" value="MBB5691317.1"/>
    <property type="molecule type" value="Genomic_DNA"/>
</dbReference>
<sequence length="221" mass="23713">MAGARQERCAASFALAADLAQCRAGFGALLARADLPLEAASEIARRYAEPHRGYHDAAHVGLLWLRHLLHGGDAGDRDLALAILFHDAVYDPLARDNEERSAALLARLVPGDTAWAQAAIRATADHLGHAGQDARVLWLLDLDLTPLAEREEVFARNAAALRREYAAVPEAGWRAGRCRVLEGFAQAPTLFRTRLGAIYEAPARANIAAEIASLRAVSGAA</sequence>
<proteinExistence type="predicted"/>
<comment type="caution">
    <text evidence="1">The sequence shown here is derived from an EMBL/GenBank/DDBJ whole genome shotgun (WGS) entry which is preliminary data.</text>
</comment>
<dbReference type="SUPFAM" id="SSF109604">
    <property type="entry name" value="HD-domain/PDEase-like"/>
    <property type="match status" value="1"/>
</dbReference>